<evidence type="ECO:0000256" key="2">
    <source>
        <dbReference type="SAM" id="Phobius"/>
    </source>
</evidence>
<gene>
    <name evidence="3" type="ORF">JOL79_32615</name>
</gene>
<dbReference type="EMBL" id="JAFCNB010000036">
    <property type="protein sequence ID" value="MBP2708524.1"/>
    <property type="molecule type" value="Genomic_DNA"/>
</dbReference>
<feature type="non-terminal residue" evidence="3">
    <location>
        <position position="75"/>
    </location>
</feature>
<accession>A0A941ASJ5</accession>
<keyword evidence="4" id="KW-1185">Reference proteome</keyword>
<comment type="caution">
    <text evidence="3">The sequence shown here is derived from an EMBL/GenBank/DDBJ whole genome shotgun (WGS) entry which is preliminary data.</text>
</comment>
<proteinExistence type="predicted"/>
<name>A0A941ASJ5_9ACTN</name>
<dbReference type="RefSeq" id="WP_372446825.1">
    <property type="nucleotide sequence ID" value="NZ_JAFCNB010000036.1"/>
</dbReference>
<feature type="transmembrane region" description="Helical" evidence="2">
    <location>
        <begin position="38"/>
        <end position="58"/>
    </location>
</feature>
<evidence type="ECO:0000313" key="3">
    <source>
        <dbReference type="EMBL" id="MBP2708524.1"/>
    </source>
</evidence>
<feature type="compositionally biased region" description="Polar residues" evidence="1">
    <location>
        <begin position="1"/>
        <end position="10"/>
    </location>
</feature>
<evidence type="ECO:0008006" key="5">
    <source>
        <dbReference type="Google" id="ProtNLM"/>
    </source>
</evidence>
<reference evidence="3" key="1">
    <citation type="submission" date="2021-02" db="EMBL/GenBank/DDBJ databases">
        <title>Draft genome sequence of Microbispora sp. RL4-1S isolated from rice leaves in Thailand.</title>
        <authorList>
            <person name="Muangham S."/>
            <person name="Duangmal K."/>
        </authorList>
    </citation>
    <scope>NUCLEOTIDE SEQUENCE</scope>
    <source>
        <strain evidence="3">RL4-1S</strain>
    </source>
</reference>
<evidence type="ECO:0000256" key="1">
    <source>
        <dbReference type="SAM" id="MobiDB-lite"/>
    </source>
</evidence>
<keyword evidence="2" id="KW-0472">Membrane</keyword>
<keyword evidence="2" id="KW-1133">Transmembrane helix</keyword>
<organism evidence="3 4">
    <name type="scientific">Microbispora oryzae</name>
    <dbReference type="NCBI Taxonomy" id="2806554"/>
    <lineage>
        <taxon>Bacteria</taxon>
        <taxon>Bacillati</taxon>
        <taxon>Actinomycetota</taxon>
        <taxon>Actinomycetes</taxon>
        <taxon>Streptosporangiales</taxon>
        <taxon>Streptosporangiaceae</taxon>
        <taxon>Microbispora</taxon>
    </lineage>
</organism>
<dbReference type="AlphaFoldDB" id="A0A941ASJ5"/>
<keyword evidence="2" id="KW-0812">Transmembrane</keyword>
<feature type="region of interest" description="Disordered" evidence="1">
    <location>
        <begin position="1"/>
        <end position="25"/>
    </location>
</feature>
<sequence length="75" mass="7909">MPETSASPQRPASPDVAPEAAGTARGSSRVRLARLRDFALIPAVIVIAIVGQIVNPIFLQGDNLINILQTMSEVS</sequence>
<protein>
    <recommendedName>
        <fullName evidence="5">ABC transporter permease</fullName>
    </recommendedName>
</protein>
<evidence type="ECO:0000313" key="4">
    <source>
        <dbReference type="Proteomes" id="UP000674234"/>
    </source>
</evidence>
<dbReference type="Proteomes" id="UP000674234">
    <property type="component" value="Unassembled WGS sequence"/>
</dbReference>